<evidence type="ECO:0000256" key="2">
    <source>
        <dbReference type="SAM" id="Phobius"/>
    </source>
</evidence>
<dbReference type="Pfam" id="PF11915">
    <property type="entry name" value="DUF3433"/>
    <property type="match status" value="2"/>
</dbReference>
<feature type="transmembrane region" description="Helical" evidence="2">
    <location>
        <begin position="167"/>
        <end position="190"/>
    </location>
</feature>
<dbReference type="EMBL" id="MU858252">
    <property type="protein sequence ID" value="KAK4208248.1"/>
    <property type="molecule type" value="Genomic_DNA"/>
</dbReference>
<feature type="region of interest" description="Disordered" evidence="1">
    <location>
        <begin position="1014"/>
        <end position="1053"/>
    </location>
</feature>
<feature type="region of interest" description="Disordered" evidence="1">
    <location>
        <begin position="1"/>
        <end position="49"/>
    </location>
</feature>
<proteinExistence type="predicted"/>
<feature type="transmembrane region" description="Helical" evidence="2">
    <location>
        <begin position="59"/>
        <end position="82"/>
    </location>
</feature>
<feature type="transmembrane region" description="Helical" evidence="2">
    <location>
        <begin position="505"/>
        <end position="523"/>
    </location>
</feature>
<feature type="transmembrane region" description="Helical" evidence="2">
    <location>
        <begin position="102"/>
        <end position="121"/>
    </location>
</feature>
<dbReference type="PANTHER" id="PTHR37544:SF3">
    <property type="entry name" value="SPRAY"/>
    <property type="match status" value="1"/>
</dbReference>
<dbReference type="InterPro" id="IPR021840">
    <property type="entry name" value="DUF3433"/>
</dbReference>
<organism evidence="3 4">
    <name type="scientific">Rhypophila decipiens</name>
    <dbReference type="NCBI Taxonomy" id="261697"/>
    <lineage>
        <taxon>Eukaryota</taxon>
        <taxon>Fungi</taxon>
        <taxon>Dikarya</taxon>
        <taxon>Ascomycota</taxon>
        <taxon>Pezizomycotina</taxon>
        <taxon>Sordariomycetes</taxon>
        <taxon>Sordariomycetidae</taxon>
        <taxon>Sordariales</taxon>
        <taxon>Naviculisporaceae</taxon>
        <taxon>Rhypophila</taxon>
    </lineage>
</organism>
<reference evidence="3" key="1">
    <citation type="journal article" date="2023" name="Mol. Phylogenet. Evol.">
        <title>Genome-scale phylogeny and comparative genomics of the fungal order Sordariales.</title>
        <authorList>
            <person name="Hensen N."/>
            <person name="Bonometti L."/>
            <person name="Westerberg I."/>
            <person name="Brannstrom I.O."/>
            <person name="Guillou S."/>
            <person name="Cros-Aarteil S."/>
            <person name="Calhoun S."/>
            <person name="Haridas S."/>
            <person name="Kuo A."/>
            <person name="Mondo S."/>
            <person name="Pangilinan J."/>
            <person name="Riley R."/>
            <person name="LaButti K."/>
            <person name="Andreopoulos B."/>
            <person name="Lipzen A."/>
            <person name="Chen C."/>
            <person name="Yan M."/>
            <person name="Daum C."/>
            <person name="Ng V."/>
            <person name="Clum A."/>
            <person name="Steindorff A."/>
            <person name="Ohm R.A."/>
            <person name="Martin F."/>
            <person name="Silar P."/>
            <person name="Natvig D.O."/>
            <person name="Lalanne C."/>
            <person name="Gautier V."/>
            <person name="Ament-Velasquez S.L."/>
            <person name="Kruys A."/>
            <person name="Hutchinson M.I."/>
            <person name="Powell A.J."/>
            <person name="Barry K."/>
            <person name="Miller A.N."/>
            <person name="Grigoriev I.V."/>
            <person name="Debuchy R."/>
            <person name="Gladieux P."/>
            <person name="Hiltunen Thoren M."/>
            <person name="Johannesson H."/>
        </authorList>
    </citation>
    <scope>NUCLEOTIDE SEQUENCE</scope>
    <source>
        <strain evidence="3">PSN293</strain>
    </source>
</reference>
<name>A0AAN6XWJ7_9PEZI</name>
<feature type="transmembrane region" description="Helical" evidence="2">
    <location>
        <begin position="659"/>
        <end position="685"/>
    </location>
</feature>
<keyword evidence="2" id="KW-0812">Transmembrane</keyword>
<accession>A0AAN6XWJ7</accession>
<keyword evidence="2" id="KW-0472">Membrane</keyword>
<protein>
    <submittedName>
        <fullName evidence="3">Uncharacterized protein</fullName>
    </submittedName>
</protein>
<feature type="compositionally biased region" description="Basic and acidic residues" evidence="1">
    <location>
        <begin position="18"/>
        <end position="39"/>
    </location>
</feature>
<comment type="caution">
    <text evidence="3">The sequence shown here is derived from an EMBL/GenBank/DDBJ whole genome shotgun (WGS) entry which is preliminary data.</text>
</comment>
<keyword evidence="2" id="KW-1133">Transmembrane helix</keyword>
<keyword evidence="4" id="KW-1185">Reference proteome</keyword>
<evidence type="ECO:0000313" key="4">
    <source>
        <dbReference type="Proteomes" id="UP001301769"/>
    </source>
</evidence>
<reference evidence="3" key="2">
    <citation type="submission" date="2023-05" db="EMBL/GenBank/DDBJ databases">
        <authorList>
            <consortium name="Lawrence Berkeley National Laboratory"/>
            <person name="Steindorff A."/>
            <person name="Hensen N."/>
            <person name="Bonometti L."/>
            <person name="Westerberg I."/>
            <person name="Brannstrom I.O."/>
            <person name="Guillou S."/>
            <person name="Cros-Aarteil S."/>
            <person name="Calhoun S."/>
            <person name="Haridas S."/>
            <person name="Kuo A."/>
            <person name="Mondo S."/>
            <person name="Pangilinan J."/>
            <person name="Riley R."/>
            <person name="Labutti K."/>
            <person name="Andreopoulos B."/>
            <person name="Lipzen A."/>
            <person name="Chen C."/>
            <person name="Yanf M."/>
            <person name="Daum C."/>
            <person name="Ng V."/>
            <person name="Clum A."/>
            <person name="Ohm R."/>
            <person name="Martin F."/>
            <person name="Silar P."/>
            <person name="Natvig D."/>
            <person name="Lalanne C."/>
            <person name="Gautier V."/>
            <person name="Ament-Velasquez S.L."/>
            <person name="Kruys A."/>
            <person name="Hutchinson M.I."/>
            <person name="Powell A.J."/>
            <person name="Barry K."/>
            <person name="Miller A.N."/>
            <person name="Grigoriev I.V."/>
            <person name="Debuchy R."/>
            <person name="Gladieux P."/>
            <person name="Thoren M.H."/>
            <person name="Johannesson H."/>
        </authorList>
    </citation>
    <scope>NUCLEOTIDE SEQUENCE</scope>
    <source>
        <strain evidence="3">PSN293</strain>
    </source>
</reference>
<sequence>MEENVVRIARANSDSTEPQEREPDGHRGEGTSQIKEDVNLRAGRTRTQASTGGQKALDIHLLLGLSLFVLVLAAMAGGLEVLKHFSDAQQGLAFVSQDQHFLWKYGPTFVLTIAAACWSRVKYHETQLLPWKLLSRGPETAGNSLLLNHHTPLNIISLVRSARARHFSVSLAIMGDISLRVLIVISTGLFNPELRYFPKDTAVSLLDQFNLTRLTDELSIVDPAISIWAETQKNLQAPSWVTAQGGAVQSFVATEGPAVNITANVSVFEVDQDCHIFSWQPPYGAAGLAKVSDIAPPGDLEILSRLCSASLENSPNHVMSITAFESCPNLTERRDSRGIFVTFFFGFDQAAEISSLLCTQSYHIRTREVTTEWATVSPGNVLSVSNQAFDETPIGLPDINVTKIILGTVGQAFDEENVFGLLDTRWWQLMNYTGRWGTCNRHDDSGFELWTRNTTYLSEILRQTFANVASRIIKVGRVNSSHRPHRATMAFEVMRLMVEERPLRIMEALLALLALITIALMAIQHRFYSKYNSSLISIALTLSHSQSLAELLTARGRHSIKSLKADMQGFLFHLSSDGEILVEKTTSKASLPKSHGNKETNKDDAKTWRRPFSLRLPFVCIIIALSAAIIAALESTYQHSRTYNGIADVSMKGNMNVDWWRYLTTALLVLVGLAYGSISFSLRTIHPYQELRKQRPGNAYAMRLDPFAKCSLFLLPRLVKLGLYPLSAAVLILFLSPLLPVVSSGLFTVQKSIVTRSIQLDVDGWVDLEDRASQPLTKNATSAALIINEAIQYNNLSFPPWTYDEFVFASIDPGQLKNLLPLGSHITAQARLPAIRAQPNCTVLDDGYARPYDTFKQGNFTIRAYPPPGCRPPPLPILSKSSSASSSPSEDASLVLSTNATAPTTNTFLHPLNSSSFGFLAIPQWHVPGRDKATMNPFKEKEEYIPTTPTTICNDGGLQHVFLVYGVGTVAQLDNFTVLHCMPYVEALYVDTNLSIDTTPAEPPYVTVNINDCNPDDGEPSPPREVPGSARPFSSTPYAIEFPPMRDNSQRGQDHIYDDGKIKLQPSSSSHDWFFLALSTAYQGIPESKLAAADNTPLMLERIRHLYAQLAAQYINSEYRSTYHSTSATSTTSKETTAAGGSEGKFVMTPTIQAKTMVSGDLTCRLVQNLESTRILESLLLLLMICGLIILWTSLQKKADVLLPLDPSSVAARMSLLAGSKLVERLKISQDRDGPQEREEVDLWFRDKSFSLRSWDISGSGYDSSCGSRCTVRYGIDIVGTNGANAVLTER</sequence>
<evidence type="ECO:0000313" key="3">
    <source>
        <dbReference type="EMBL" id="KAK4208248.1"/>
    </source>
</evidence>
<feature type="transmembrane region" description="Helical" evidence="2">
    <location>
        <begin position="612"/>
        <end position="633"/>
    </location>
</feature>
<gene>
    <name evidence="3" type="ORF">QBC37DRAFT_379291</name>
</gene>
<dbReference type="PANTHER" id="PTHR37544">
    <property type="entry name" value="SPRAY-RELATED"/>
    <property type="match status" value="1"/>
</dbReference>
<feature type="transmembrane region" description="Helical" evidence="2">
    <location>
        <begin position="721"/>
        <end position="742"/>
    </location>
</feature>
<evidence type="ECO:0000256" key="1">
    <source>
        <dbReference type="SAM" id="MobiDB-lite"/>
    </source>
</evidence>
<dbReference type="Proteomes" id="UP001301769">
    <property type="component" value="Unassembled WGS sequence"/>
</dbReference>